<feature type="transmembrane region" description="Helical" evidence="13">
    <location>
        <begin position="134"/>
        <end position="153"/>
    </location>
</feature>
<dbReference type="PANTHER" id="PTHR43298:SF2">
    <property type="entry name" value="FMN_FAD EXPORTER YEEO-RELATED"/>
    <property type="match status" value="1"/>
</dbReference>
<feature type="transmembrane region" description="Helical" evidence="13">
    <location>
        <begin position="57"/>
        <end position="80"/>
    </location>
</feature>
<evidence type="ECO:0000256" key="1">
    <source>
        <dbReference type="ARBA" id="ARBA00003408"/>
    </source>
</evidence>
<comment type="subcellular location">
    <subcellularLocation>
        <location evidence="2">Cell membrane</location>
        <topology evidence="2">Multi-pass membrane protein</topology>
    </subcellularLocation>
</comment>
<evidence type="ECO:0000313" key="14">
    <source>
        <dbReference type="EMBL" id="SFC17541.1"/>
    </source>
</evidence>
<keyword evidence="7" id="KW-1003">Cell membrane</keyword>
<dbReference type="PANTHER" id="PTHR43298">
    <property type="entry name" value="MULTIDRUG RESISTANCE PROTEIN NORM-RELATED"/>
    <property type="match status" value="1"/>
</dbReference>
<evidence type="ECO:0000256" key="6">
    <source>
        <dbReference type="ARBA" id="ARBA00022449"/>
    </source>
</evidence>
<keyword evidence="15" id="KW-1185">Reference proteome</keyword>
<feature type="transmembrane region" description="Helical" evidence="13">
    <location>
        <begin position="386"/>
        <end position="405"/>
    </location>
</feature>
<dbReference type="Proteomes" id="UP000199263">
    <property type="component" value="Unassembled WGS sequence"/>
</dbReference>
<protein>
    <recommendedName>
        <fullName evidence="4">Probable multidrug resistance protein NorM</fullName>
    </recommendedName>
    <alternativeName>
        <fullName evidence="12">Multidrug-efflux transporter</fullName>
    </alternativeName>
</protein>
<dbReference type="NCBIfam" id="TIGR00797">
    <property type="entry name" value="matE"/>
    <property type="match status" value="1"/>
</dbReference>
<keyword evidence="6" id="KW-0050">Antiport</keyword>
<evidence type="ECO:0000256" key="11">
    <source>
        <dbReference type="ARBA" id="ARBA00023136"/>
    </source>
</evidence>
<dbReference type="OrthoDB" id="9776324at2"/>
<dbReference type="GO" id="GO:0005886">
    <property type="term" value="C:plasma membrane"/>
    <property type="evidence" value="ECO:0007669"/>
    <property type="project" value="UniProtKB-SubCell"/>
</dbReference>
<evidence type="ECO:0000256" key="9">
    <source>
        <dbReference type="ARBA" id="ARBA00022989"/>
    </source>
</evidence>
<evidence type="ECO:0000313" key="15">
    <source>
        <dbReference type="Proteomes" id="UP000199263"/>
    </source>
</evidence>
<dbReference type="CDD" id="cd13138">
    <property type="entry name" value="MATE_yoeA_like"/>
    <property type="match status" value="1"/>
</dbReference>
<proteinExistence type="inferred from homology"/>
<dbReference type="Pfam" id="PF01554">
    <property type="entry name" value="MatE"/>
    <property type="match status" value="2"/>
</dbReference>
<feature type="transmembrane region" description="Helical" evidence="13">
    <location>
        <begin position="315"/>
        <end position="335"/>
    </location>
</feature>
<dbReference type="GO" id="GO:0042910">
    <property type="term" value="F:xenobiotic transmembrane transporter activity"/>
    <property type="evidence" value="ECO:0007669"/>
    <property type="project" value="InterPro"/>
</dbReference>
<dbReference type="InterPro" id="IPR002528">
    <property type="entry name" value="MATE_fam"/>
</dbReference>
<keyword evidence="9 13" id="KW-1133">Transmembrane helix</keyword>
<keyword evidence="10" id="KW-0406">Ion transport</keyword>
<keyword evidence="5" id="KW-0813">Transport</keyword>
<dbReference type="InterPro" id="IPR048279">
    <property type="entry name" value="MdtK-like"/>
</dbReference>
<reference evidence="14 15" key="1">
    <citation type="submission" date="2016-10" db="EMBL/GenBank/DDBJ databases">
        <authorList>
            <person name="de Groot N.N."/>
        </authorList>
    </citation>
    <scope>NUCLEOTIDE SEQUENCE [LARGE SCALE GENOMIC DNA]</scope>
    <source>
        <strain evidence="14 15">DSM 12992</strain>
    </source>
</reference>
<keyword evidence="11 13" id="KW-0472">Membrane</keyword>
<dbReference type="EMBL" id="FOMG01000001">
    <property type="protein sequence ID" value="SFC17541.1"/>
    <property type="molecule type" value="Genomic_DNA"/>
</dbReference>
<evidence type="ECO:0000256" key="5">
    <source>
        <dbReference type="ARBA" id="ARBA00022448"/>
    </source>
</evidence>
<dbReference type="InterPro" id="IPR050222">
    <property type="entry name" value="MATE_MdtK"/>
</dbReference>
<organism evidence="14 15">
    <name type="scientific">Clostridium uliginosum</name>
    <dbReference type="NCBI Taxonomy" id="119641"/>
    <lineage>
        <taxon>Bacteria</taxon>
        <taxon>Bacillati</taxon>
        <taxon>Bacillota</taxon>
        <taxon>Clostridia</taxon>
        <taxon>Eubacteriales</taxon>
        <taxon>Clostridiaceae</taxon>
        <taxon>Clostridium</taxon>
    </lineage>
</organism>
<keyword evidence="8 13" id="KW-0812">Transmembrane</keyword>
<accession>A0A1I1H185</accession>
<gene>
    <name evidence="14" type="ORF">SAMN05421842_101134</name>
</gene>
<dbReference type="GO" id="GO:0006811">
    <property type="term" value="P:monoatomic ion transport"/>
    <property type="evidence" value="ECO:0007669"/>
    <property type="project" value="UniProtKB-KW"/>
</dbReference>
<feature type="transmembrane region" description="Helical" evidence="13">
    <location>
        <begin position="355"/>
        <end position="374"/>
    </location>
</feature>
<comment type="similarity">
    <text evidence="3">Belongs to the multi antimicrobial extrusion (MATE) (TC 2.A.66.1) family.</text>
</comment>
<feature type="transmembrane region" description="Helical" evidence="13">
    <location>
        <begin position="191"/>
        <end position="213"/>
    </location>
</feature>
<evidence type="ECO:0000256" key="7">
    <source>
        <dbReference type="ARBA" id="ARBA00022475"/>
    </source>
</evidence>
<comment type="function">
    <text evidence="1">Multidrug efflux pump.</text>
</comment>
<dbReference type="STRING" id="119641.SAMN05421842_101134"/>
<evidence type="ECO:0000256" key="10">
    <source>
        <dbReference type="ARBA" id="ARBA00023065"/>
    </source>
</evidence>
<feature type="transmembrane region" description="Helical" evidence="13">
    <location>
        <begin position="92"/>
        <end position="114"/>
    </location>
</feature>
<name>A0A1I1H185_9CLOT</name>
<evidence type="ECO:0000256" key="12">
    <source>
        <dbReference type="ARBA" id="ARBA00031636"/>
    </source>
</evidence>
<evidence type="ECO:0000256" key="8">
    <source>
        <dbReference type="ARBA" id="ARBA00022692"/>
    </source>
</evidence>
<evidence type="ECO:0000256" key="2">
    <source>
        <dbReference type="ARBA" id="ARBA00004651"/>
    </source>
</evidence>
<dbReference type="GO" id="GO:0015297">
    <property type="term" value="F:antiporter activity"/>
    <property type="evidence" value="ECO:0007669"/>
    <property type="project" value="UniProtKB-KW"/>
</dbReference>
<dbReference type="RefSeq" id="WP_090087676.1">
    <property type="nucleotide sequence ID" value="NZ_FOMG01000001.1"/>
</dbReference>
<dbReference type="PIRSF" id="PIRSF006603">
    <property type="entry name" value="DinF"/>
    <property type="match status" value="1"/>
</dbReference>
<evidence type="ECO:0000256" key="13">
    <source>
        <dbReference type="SAM" id="Phobius"/>
    </source>
</evidence>
<dbReference type="AlphaFoldDB" id="A0A1I1H185"/>
<sequence>MTNDMTSGNIPKQLVKFAIPMVLGNMFQLTYNAVDSIIVGHFVGTSSLAAVGAANPIMNIVIFFIVGICMGTSVLMSEYFGEGNIKKLKREISTSMIVGLGFTIIMSIICFFLSKNILLITQTPIEIVPEANLYLRTIFCGLIFTFLYNIYSATLRSMGDSKTPILFLIFSSILNAILAVIFVVVLKLGVLGTAIATVISQAVSSILCIIYVYKKIPILRFSKSEITVDTSLLKNTINYSWVTALQQTCLYIGKLLVQGSVNPLGVNSIAAFNAVTRIDDFALNPEQSISSAMTTFIAQNRGGEKFDRIKKAFHYGMLIEVIYWLILIAPVYLGARSVMQLFVPDSGAQVIHLGVIYLESMAFFYILPGLTNGLQGYFRGMGDLKITLISTFVQILSRVILSYILAPRYGIAGIAFSCLFGWIVMLSYEVPAYLKYRKKLLFLITA</sequence>
<feature type="transmembrane region" description="Helical" evidence="13">
    <location>
        <begin position="411"/>
        <end position="434"/>
    </location>
</feature>
<evidence type="ECO:0000256" key="4">
    <source>
        <dbReference type="ARBA" id="ARBA00020268"/>
    </source>
</evidence>
<feature type="transmembrane region" description="Helical" evidence="13">
    <location>
        <begin position="165"/>
        <end position="185"/>
    </location>
</feature>
<evidence type="ECO:0000256" key="3">
    <source>
        <dbReference type="ARBA" id="ARBA00010199"/>
    </source>
</evidence>